<dbReference type="AlphaFoldDB" id="A0A6I5ZPU2"/>
<protein>
    <submittedName>
        <fullName evidence="2">Uroporphyrinogen decarboxylase</fullName>
        <ecNumber evidence="2">4.1.1.37</ecNumber>
    </submittedName>
</protein>
<gene>
    <name evidence="2" type="primary">hemE_4</name>
    <name evidence="2" type="ORF">MGLY_09680</name>
</gene>
<feature type="domain" description="Uroporphyrinogen decarboxylase (URO-D)" evidence="1">
    <location>
        <begin position="8"/>
        <end position="343"/>
    </location>
</feature>
<dbReference type="InterPro" id="IPR038071">
    <property type="entry name" value="UROD/MetE-like_sf"/>
</dbReference>
<reference evidence="2 3" key="1">
    <citation type="submission" date="2019-11" db="EMBL/GenBank/DDBJ databases">
        <title>Genome sequence of Moorella glycerini DSM11254.</title>
        <authorList>
            <person name="Poehlein A."/>
            <person name="Boeer T."/>
            <person name="Daniel R."/>
        </authorList>
    </citation>
    <scope>NUCLEOTIDE SEQUENCE [LARGE SCALE GENOMIC DNA]</scope>
    <source>
        <strain evidence="2 3">DSM 11254</strain>
    </source>
</reference>
<dbReference type="RefSeq" id="WP_156272232.1">
    <property type="nucleotide sequence ID" value="NZ_CP046244.1"/>
</dbReference>
<dbReference type="GO" id="GO:0004853">
    <property type="term" value="F:uroporphyrinogen decarboxylase activity"/>
    <property type="evidence" value="ECO:0007669"/>
    <property type="project" value="UniProtKB-EC"/>
</dbReference>
<name>A0A6I5ZPU2_9FIRM</name>
<dbReference type="OrthoDB" id="9813603at2"/>
<dbReference type="PANTHER" id="PTHR47099:SF1">
    <property type="entry name" value="METHYLCOBAMIDE:COM METHYLTRANSFERASE MTBA"/>
    <property type="match status" value="1"/>
</dbReference>
<dbReference type="GO" id="GO:0006779">
    <property type="term" value="P:porphyrin-containing compound biosynthetic process"/>
    <property type="evidence" value="ECO:0007669"/>
    <property type="project" value="InterPro"/>
</dbReference>
<proteinExistence type="predicted"/>
<evidence type="ECO:0000259" key="1">
    <source>
        <dbReference type="Pfam" id="PF01208"/>
    </source>
</evidence>
<keyword evidence="3" id="KW-1185">Reference proteome</keyword>
<dbReference type="Proteomes" id="UP000425916">
    <property type="component" value="Chromosome"/>
</dbReference>
<dbReference type="Pfam" id="PF01208">
    <property type="entry name" value="URO-D"/>
    <property type="match status" value="1"/>
</dbReference>
<dbReference type="PANTHER" id="PTHR47099">
    <property type="entry name" value="METHYLCOBAMIDE:COM METHYLTRANSFERASE MTBA"/>
    <property type="match status" value="1"/>
</dbReference>
<dbReference type="EMBL" id="CP046244">
    <property type="protein sequence ID" value="QGP91627.1"/>
    <property type="molecule type" value="Genomic_DNA"/>
</dbReference>
<accession>A0A6I5ZPU2</accession>
<organism evidence="2 3">
    <name type="scientific">Neomoorella glycerini</name>
    <dbReference type="NCBI Taxonomy" id="55779"/>
    <lineage>
        <taxon>Bacteria</taxon>
        <taxon>Bacillati</taxon>
        <taxon>Bacillota</taxon>
        <taxon>Clostridia</taxon>
        <taxon>Neomoorellales</taxon>
        <taxon>Neomoorellaceae</taxon>
        <taxon>Neomoorella</taxon>
    </lineage>
</organism>
<dbReference type="InterPro" id="IPR052024">
    <property type="entry name" value="Methanogen_methyltrans"/>
</dbReference>
<dbReference type="Gene3D" id="3.20.20.210">
    <property type="match status" value="1"/>
</dbReference>
<dbReference type="SUPFAM" id="SSF51726">
    <property type="entry name" value="UROD/MetE-like"/>
    <property type="match status" value="1"/>
</dbReference>
<dbReference type="CDD" id="cd03465">
    <property type="entry name" value="URO-D_like"/>
    <property type="match status" value="1"/>
</dbReference>
<evidence type="ECO:0000313" key="2">
    <source>
        <dbReference type="EMBL" id="QGP91627.1"/>
    </source>
</evidence>
<keyword evidence="2" id="KW-0456">Lyase</keyword>
<evidence type="ECO:0000313" key="3">
    <source>
        <dbReference type="Proteomes" id="UP000425916"/>
    </source>
</evidence>
<dbReference type="InterPro" id="IPR000257">
    <property type="entry name" value="Uroporphyrinogen_deCOase"/>
</dbReference>
<sequence>MASNGKMTSMKRIMAVCNKEIPDRVPFLLTSREFGIKYAGLKYAQCYEDPNLYVNSQLRLLEEFELDGVWDIWCTPAVDEAMGAHMVVAEDDPPWIPEPYLNEREDISKLKPVDPRKDGRMPYMLEVVSRLKKAVGPDVPVIAWASPPFRTACMLRGSANLYLDIFDDPKFVKDLLDITYEACTAYGKALVDAGADIICTSNPVANMDCISRRHYEEFSHPYTKKMFGELKAHGAKAILYHTCGRWDDRFDLVCAENVDIIHCDKVDIKDFKEKYSDRIVVMGNVKSVVTLLQGTEEQVREETLACLQKGAPGGRYIISADCAVPRDTNPDNVRAMAAVVKQYRDYPLNF</sequence>
<dbReference type="EC" id="4.1.1.37" evidence="2"/>